<keyword evidence="1" id="KW-1133">Transmembrane helix</keyword>
<feature type="transmembrane region" description="Helical" evidence="1">
    <location>
        <begin position="54"/>
        <end position="74"/>
    </location>
</feature>
<evidence type="ECO:0000256" key="1">
    <source>
        <dbReference type="SAM" id="Phobius"/>
    </source>
</evidence>
<feature type="transmembrane region" description="Helical" evidence="1">
    <location>
        <begin position="80"/>
        <end position="97"/>
    </location>
</feature>
<organism evidence="2 3">
    <name type="scientific">Leptolyngbya iicbica LK</name>
    <dbReference type="NCBI Taxonomy" id="2294035"/>
    <lineage>
        <taxon>Bacteria</taxon>
        <taxon>Bacillati</taxon>
        <taxon>Cyanobacteriota</taxon>
        <taxon>Cyanophyceae</taxon>
        <taxon>Leptolyngbyales</taxon>
        <taxon>Leptolyngbyaceae</taxon>
        <taxon>Leptolyngbya group</taxon>
        <taxon>Leptolyngbya</taxon>
        <taxon>Leptolyngbya iicbica</taxon>
    </lineage>
</organism>
<sequence length="120" mass="12698">MYPDPPYVLMIAGFLSAIAAGSAFNTSLQQATQAWAKNPEAGSLEDIRGLSLQLPYVGICLGVWVTLAAGIQIFGFSAPPSFAISAVLTVLMAWLVWRQLGVILGQLQRGGSKALDLDGF</sequence>
<dbReference type="RefSeq" id="WP_084607181.1">
    <property type="nucleotide sequence ID" value="NZ_QVFV01000009.1"/>
</dbReference>
<keyword evidence="1" id="KW-0472">Membrane</keyword>
<dbReference type="Proteomes" id="UP000292459">
    <property type="component" value="Unassembled WGS sequence"/>
</dbReference>
<evidence type="ECO:0000313" key="3">
    <source>
        <dbReference type="Proteomes" id="UP000292459"/>
    </source>
</evidence>
<evidence type="ECO:0000313" key="2">
    <source>
        <dbReference type="EMBL" id="RZM75255.1"/>
    </source>
</evidence>
<keyword evidence="3" id="KW-1185">Reference proteome</keyword>
<dbReference type="AlphaFoldDB" id="A0A4Q7E179"/>
<accession>A0A4Q7E179</accession>
<feature type="transmembrane region" description="Helical" evidence="1">
    <location>
        <begin position="6"/>
        <end position="28"/>
    </location>
</feature>
<keyword evidence="1" id="KW-0812">Transmembrane</keyword>
<reference evidence="2 3" key="1">
    <citation type="submission" date="2018-11" db="EMBL/GenBank/DDBJ databases">
        <title>Whole genome sequencing of an environmental sample.</title>
        <authorList>
            <person name="Sarangi A.N."/>
            <person name="Singh D."/>
            <person name="Tripathy S."/>
        </authorList>
    </citation>
    <scope>NUCLEOTIDE SEQUENCE [LARGE SCALE GENOMIC DNA]</scope>
    <source>
        <strain evidence="2 3">Lakshadweep</strain>
    </source>
</reference>
<dbReference type="OrthoDB" id="517257at2"/>
<name>A0A4Q7E179_9CYAN</name>
<protein>
    <submittedName>
        <fullName evidence="2">Uncharacterized protein</fullName>
    </submittedName>
</protein>
<comment type="caution">
    <text evidence="2">The sequence shown here is derived from an EMBL/GenBank/DDBJ whole genome shotgun (WGS) entry which is preliminary data.</text>
</comment>
<gene>
    <name evidence="2" type="ORF">DYY88_21740</name>
</gene>
<proteinExistence type="predicted"/>
<dbReference type="EMBL" id="QVFV01000009">
    <property type="protein sequence ID" value="RZM75255.1"/>
    <property type="molecule type" value="Genomic_DNA"/>
</dbReference>